<protein>
    <recommendedName>
        <fullName evidence="4">DUF3575 domain-containing protein</fullName>
    </recommendedName>
</protein>
<evidence type="ECO:0000313" key="3">
    <source>
        <dbReference type="Proteomes" id="UP000486602"/>
    </source>
</evidence>
<keyword evidence="3" id="KW-1185">Reference proteome</keyword>
<dbReference type="EMBL" id="JAAGVY010000035">
    <property type="protein sequence ID" value="NEN24905.1"/>
    <property type="molecule type" value="Genomic_DNA"/>
</dbReference>
<comment type="caution">
    <text evidence="2">The sequence shown here is derived from an EMBL/GenBank/DDBJ whole genome shotgun (WGS) entry which is preliminary data.</text>
</comment>
<dbReference type="AlphaFoldDB" id="A0A7K3WWC3"/>
<evidence type="ECO:0008006" key="4">
    <source>
        <dbReference type="Google" id="ProtNLM"/>
    </source>
</evidence>
<sequence length="196" mass="22218">MKGQITLLVGIFLSITLSAQDDVSQFFDDDGISDPDNAFKIDIIATAGGEFTLLYERFFTDELSLEVGAGFALGRGVEPLFTFLDTEQMFTNRGGGFKFLLNPRYHPWGDRREGLIFGINFFVRNLTDVEYTGFTTDRKDTFIGLYQGYQWEIGSRMSIELGYHAGLLLIEVNNQARFLENSRLNLGFSCKLAYHK</sequence>
<proteinExistence type="predicted"/>
<dbReference type="Proteomes" id="UP000486602">
    <property type="component" value="Unassembled WGS sequence"/>
</dbReference>
<evidence type="ECO:0000313" key="2">
    <source>
        <dbReference type="EMBL" id="NEN24905.1"/>
    </source>
</evidence>
<feature type="signal peptide" evidence="1">
    <location>
        <begin position="1"/>
        <end position="19"/>
    </location>
</feature>
<name>A0A7K3WWC3_9FLAO</name>
<feature type="chain" id="PRO_5029702597" description="DUF3575 domain-containing protein" evidence="1">
    <location>
        <begin position="20"/>
        <end position="196"/>
    </location>
</feature>
<dbReference type="RefSeq" id="WP_163286297.1">
    <property type="nucleotide sequence ID" value="NZ_JAAGVY010000035.1"/>
</dbReference>
<reference evidence="2 3" key="1">
    <citation type="submission" date="2020-02" db="EMBL/GenBank/DDBJ databases">
        <title>Out from the shadows clarifying the taxonomy of the family Cryomorphaceae and related taxa by utilizing the GTDB taxonomic framework.</title>
        <authorList>
            <person name="Bowman J.P."/>
        </authorList>
    </citation>
    <scope>NUCLEOTIDE SEQUENCE [LARGE SCALE GENOMIC DNA]</scope>
    <source>
        <strain evidence="2 3">QSSC 1-22</strain>
    </source>
</reference>
<accession>A0A7K3WWC3</accession>
<keyword evidence="1" id="KW-0732">Signal</keyword>
<evidence type="ECO:0000256" key="1">
    <source>
        <dbReference type="SAM" id="SignalP"/>
    </source>
</evidence>
<organism evidence="2 3">
    <name type="scientific">Cryomorpha ignava</name>
    <dbReference type="NCBI Taxonomy" id="101383"/>
    <lineage>
        <taxon>Bacteria</taxon>
        <taxon>Pseudomonadati</taxon>
        <taxon>Bacteroidota</taxon>
        <taxon>Flavobacteriia</taxon>
        <taxon>Flavobacteriales</taxon>
        <taxon>Cryomorphaceae</taxon>
        <taxon>Cryomorpha</taxon>
    </lineage>
</organism>
<gene>
    <name evidence="2" type="ORF">G3O08_15495</name>
</gene>